<protein>
    <submittedName>
        <fullName evidence="1">Uncharacterized protein</fullName>
    </submittedName>
</protein>
<keyword evidence="2" id="KW-1185">Reference proteome</keyword>
<evidence type="ECO:0000313" key="2">
    <source>
        <dbReference type="Proteomes" id="UP000194236"/>
    </source>
</evidence>
<dbReference type="EMBL" id="MUJZ01006225">
    <property type="protein sequence ID" value="OTF82900.1"/>
    <property type="molecule type" value="Genomic_DNA"/>
</dbReference>
<comment type="caution">
    <text evidence="1">The sequence shown here is derived from an EMBL/GenBank/DDBJ whole genome shotgun (WGS) entry which is preliminary data.</text>
</comment>
<name>A0A1Y3BPJ9_EURMA</name>
<feature type="non-terminal residue" evidence="1">
    <location>
        <position position="95"/>
    </location>
</feature>
<reference evidence="1 2" key="1">
    <citation type="submission" date="2017-03" db="EMBL/GenBank/DDBJ databases">
        <title>Genome Survey of Euroglyphus maynei.</title>
        <authorList>
            <person name="Arlian L.G."/>
            <person name="Morgan M.S."/>
            <person name="Rider S.D."/>
        </authorList>
    </citation>
    <scope>NUCLEOTIDE SEQUENCE [LARGE SCALE GENOMIC DNA]</scope>
    <source>
        <strain evidence="1">Arlian Lab</strain>
        <tissue evidence="1">Whole body</tissue>
    </source>
</reference>
<gene>
    <name evidence="1" type="ORF">BLA29_014555</name>
</gene>
<proteinExistence type="predicted"/>
<dbReference type="Proteomes" id="UP000194236">
    <property type="component" value="Unassembled WGS sequence"/>
</dbReference>
<dbReference type="AlphaFoldDB" id="A0A1Y3BPJ9"/>
<organism evidence="1 2">
    <name type="scientific">Euroglyphus maynei</name>
    <name type="common">Mayne's house dust mite</name>
    <dbReference type="NCBI Taxonomy" id="6958"/>
    <lineage>
        <taxon>Eukaryota</taxon>
        <taxon>Metazoa</taxon>
        <taxon>Ecdysozoa</taxon>
        <taxon>Arthropoda</taxon>
        <taxon>Chelicerata</taxon>
        <taxon>Arachnida</taxon>
        <taxon>Acari</taxon>
        <taxon>Acariformes</taxon>
        <taxon>Sarcoptiformes</taxon>
        <taxon>Astigmata</taxon>
        <taxon>Psoroptidia</taxon>
        <taxon>Analgoidea</taxon>
        <taxon>Pyroglyphidae</taxon>
        <taxon>Pyroglyphinae</taxon>
        <taxon>Euroglyphus</taxon>
    </lineage>
</organism>
<accession>A0A1Y3BPJ9</accession>
<evidence type="ECO:0000313" key="1">
    <source>
        <dbReference type="EMBL" id="OTF82900.1"/>
    </source>
</evidence>
<sequence>MDDVANLMREVQHELTLIRAEEKRYQSQSTQSLHRIASAANLYGPGSFNAGVRSPIPQFDTMSIDGQLPFLPSFASSLAQASSAYHHHQQQQQQQ</sequence>